<evidence type="ECO:0000256" key="2">
    <source>
        <dbReference type="SAM" id="Phobius"/>
    </source>
</evidence>
<dbReference type="Proteomes" id="UP000440224">
    <property type="component" value="Unassembled WGS sequence"/>
</dbReference>
<protein>
    <recommendedName>
        <fullName evidence="6">Tetratricopeptide repeat protein</fullName>
    </recommendedName>
</protein>
<keyword evidence="2" id="KW-0812">Transmembrane</keyword>
<dbReference type="RefSeq" id="WP_153823503.1">
    <property type="nucleotide sequence ID" value="NZ_WJIE01000013.1"/>
</dbReference>
<accession>A0A6N7Q254</accession>
<dbReference type="OrthoDB" id="5511256at2"/>
<evidence type="ECO:0000256" key="3">
    <source>
        <dbReference type="SAM" id="SignalP"/>
    </source>
</evidence>
<name>A0A6N7Q254_9BACT</name>
<feature type="chain" id="PRO_5027068677" description="Tetratricopeptide repeat protein" evidence="3">
    <location>
        <begin position="27"/>
        <end position="324"/>
    </location>
</feature>
<feature type="transmembrane region" description="Helical" evidence="2">
    <location>
        <begin position="272"/>
        <end position="292"/>
    </location>
</feature>
<dbReference type="EMBL" id="WJIE01000013">
    <property type="protein sequence ID" value="MRG96695.1"/>
    <property type="molecule type" value="Genomic_DNA"/>
</dbReference>
<feature type="signal peptide" evidence="3">
    <location>
        <begin position="1"/>
        <end position="26"/>
    </location>
</feature>
<evidence type="ECO:0000256" key="1">
    <source>
        <dbReference type="SAM" id="MobiDB-lite"/>
    </source>
</evidence>
<keyword evidence="5" id="KW-1185">Reference proteome</keyword>
<dbReference type="AlphaFoldDB" id="A0A6N7Q254"/>
<keyword evidence="2" id="KW-0472">Membrane</keyword>
<reference evidence="4 5" key="1">
    <citation type="submission" date="2019-10" db="EMBL/GenBank/DDBJ databases">
        <title>A soil myxobacterium in the family Polyangiaceae.</title>
        <authorList>
            <person name="Li Y."/>
            <person name="Wang J."/>
        </authorList>
    </citation>
    <scope>NUCLEOTIDE SEQUENCE [LARGE SCALE GENOMIC DNA]</scope>
    <source>
        <strain evidence="4 5">DSM 14734</strain>
    </source>
</reference>
<comment type="caution">
    <text evidence="4">The sequence shown here is derived from an EMBL/GenBank/DDBJ whole genome shotgun (WGS) entry which is preliminary data.</text>
</comment>
<organism evidence="4 5">
    <name type="scientific">Polyangium spumosum</name>
    <dbReference type="NCBI Taxonomy" id="889282"/>
    <lineage>
        <taxon>Bacteria</taxon>
        <taxon>Pseudomonadati</taxon>
        <taxon>Myxococcota</taxon>
        <taxon>Polyangia</taxon>
        <taxon>Polyangiales</taxon>
        <taxon>Polyangiaceae</taxon>
        <taxon>Polyangium</taxon>
    </lineage>
</organism>
<dbReference type="Gene3D" id="1.25.40.10">
    <property type="entry name" value="Tetratricopeptide repeat domain"/>
    <property type="match status" value="1"/>
</dbReference>
<evidence type="ECO:0000313" key="4">
    <source>
        <dbReference type="EMBL" id="MRG96695.1"/>
    </source>
</evidence>
<dbReference type="SUPFAM" id="SSF48452">
    <property type="entry name" value="TPR-like"/>
    <property type="match status" value="1"/>
</dbReference>
<dbReference type="InterPro" id="IPR011990">
    <property type="entry name" value="TPR-like_helical_dom_sf"/>
</dbReference>
<feature type="transmembrane region" description="Helical" evidence="2">
    <location>
        <begin position="236"/>
        <end position="260"/>
    </location>
</feature>
<evidence type="ECO:0000313" key="5">
    <source>
        <dbReference type="Proteomes" id="UP000440224"/>
    </source>
</evidence>
<gene>
    <name evidence="4" type="ORF">GF068_32945</name>
</gene>
<sequence length="324" mass="33524">MKSGKHTGAALLAAITLASTITPARAEDPASGHELDPVERAEVLFTRAMELSAEGREMEACPMLEQSLRLDPAMGTRYRLAECYEKTNRREAAYRLYTEVADEARRAGMSDRESRARLRSEALSAMLARLVVWVPKDVAETPDLVVTIDGAPLDRATWTGEPLPVELGEHVLEAMAPGRRPYRRVVAVHDATIPVELSVPTLRGEHEAPPAPRPVAADLPANPGGTSAAPSATTTAALVLGLGGAGAFLAGAGLGAAGLATGGLSEPVQSTAATGVGVGVGGIVAAGVLWFVTPRAKRASGGASMALVPSFDPLGGGVSLRGRF</sequence>
<keyword evidence="3" id="KW-0732">Signal</keyword>
<feature type="region of interest" description="Disordered" evidence="1">
    <location>
        <begin position="202"/>
        <end position="230"/>
    </location>
</feature>
<proteinExistence type="predicted"/>
<evidence type="ECO:0008006" key="6">
    <source>
        <dbReference type="Google" id="ProtNLM"/>
    </source>
</evidence>
<keyword evidence="2" id="KW-1133">Transmembrane helix</keyword>